<feature type="region of interest" description="Disordered" evidence="4">
    <location>
        <begin position="135"/>
        <end position="185"/>
    </location>
</feature>
<dbReference type="PANTHER" id="PTHR36842">
    <property type="entry name" value="PROTEIN TOLB HOMOLOG"/>
    <property type="match status" value="1"/>
</dbReference>
<protein>
    <submittedName>
        <fullName evidence="7">PD40 domain-containing protein</fullName>
    </submittedName>
</protein>
<dbReference type="CDD" id="cd00383">
    <property type="entry name" value="trans_reg_C"/>
    <property type="match status" value="1"/>
</dbReference>
<dbReference type="Gene3D" id="2.120.10.30">
    <property type="entry name" value="TolB, C-terminal domain"/>
    <property type="match status" value="3"/>
</dbReference>
<evidence type="ECO:0000313" key="7">
    <source>
        <dbReference type="EMBL" id="QTD52672.1"/>
    </source>
</evidence>
<organism evidence="7 8">
    <name type="scientific">Sulfidibacter corallicola</name>
    <dbReference type="NCBI Taxonomy" id="2818388"/>
    <lineage>
        <taxon>Bacteria</taxon>
        <taxon>Pseudomonadati</taxon>
        <taxon>Acidobacteriota</taxon>
        <taxon>Holophagae</taxon>
        <taxon>Acanthopleuribacterales</taxon>
        <taxon>Acanthopleuribacteraceae</taxon>
        <taxon>Sulfidibacter</taxon>
    </lineage>
</organism>
<dbReference type="InterPro" id="IPR001867">
    <property type="entry name" value="OmpR/PhoB-type_DNA-bd"/>
</dbReference>
<dbReference type="AlphaFoldDB" id="A0A8A4TUG7"/>
<feature type="region of interest" description="Disordered" evidence="4">
    <location>
        <begin position="224"/>
        <end position="252"/>
    </location>
</feature>
<evidence type="ECO:0000256" key="1">
    <source>
        <dbReference type="ARBA" id="ARBA00009820"/>
    </source>
</evidence>
<dbReference type="GO" id="GO:0003677">
    <property type="term" value="F:DNA binding"/>
    <property type="evidence" value="ECO:0007669"/>
    <property type="project" value="UniProtKB-UniRule"/>
</dbReference>
<accession>A0A8A4TUG7</accession>
<dbReference type="Proteomes" id="UP000663929">
    <property type="component" value="Chromosome"/>
</dbReference>
<feature type="domain" description="OmpR/PhoB-type" evidence="6">
    <location>
        <begin position="16"/>
        <end position="114"/>
    </location>
</feature>
<dbReference type="SUPFAM" id="SSF75011">
    <property type="entry name" value="3-carboxy-cis,cis-mucoante lactonizing enzyme"/>
    <property type="match status" value="1"/>
</dbReference>
<evidence type="ECO:0000256" key="3">
    <source>
        <dbReference type="PROSITE-ProRule" id="PRU01091"/>
    </source>
</evidence>
<dbReference type="RefSeq" id="WP_237382776.1">
    <property type="nucleotide sequence ID" value="NZ_CP071793.1"/>
</dbReference>
<dbReference type="GO" id="GO:0006355">
    <property type="term" value="P:regulation of DNA-templated transcription"/>
    <property type="evidence" value="ECO:0007669"/>
    <property type="project" value="InterPro"/>
</dbReference>
<evidence type="ECO:0000256" key="2">
    <source>
        <dbReference type="ARBA" id="ARBA00023125"/>
    </source>
</evidence>
<dbReference type="InterPro" id="IPR011042">
    <property type="entry name" value="6-blade_b-propeller_TolB-like"/>
</dbReference>
<evidence type="ECO:0000259" key="6">
    <source>
        <dbReference type="PROSITE" id="PS51755"/>
    </source>
</evidence>
<dbReference type="KEGG" id="scor:J3U87_09370"/>
<evidence type="ECO:0000256" key="4">
    <source>
        <dbReference type="SAM" id="MobiDB-lite"/>
    </source>
</evidence>
<dbReference type="SUPFAM" id="SSF82171">
    <property type="entry name" value="DPP6 N-terminal domain-like"/>
    <property type="match status" value="1"/>
</dbReference>
<dbReference type="PROSITE" id="PS51755">
    <property type="entry name" value="OMPR_PHOB"/>
    <property type="match status" value="1"/>
</dbReference>
<keyword evidence="5" id="KW-0472">Membrane</keyword>
<name>A0A8A4TUG7_SULCO</name>
<dbReference type="SUPFAM" id="SSF46894">
    <property type="entry name" value="C-terminal effector domain of the bipartite response regulators"/>
    <property type="match status" value="1"/>
</dbReference>
<feature type="transmembrane region" description="Helical" evidence="5">
    <location>
        <begin position="196"/>
        <end position="215"/>
    </location>
</feature>
<comment type="similarity">
    <text evidence="1">Belongs to the TolB family.</text>
</comment>
<dbReference type="InterPro" id="IPR011659">
    <property type="entry name" value="WD40"/>
</dbReference>
<dbReference type="Pfam" id="PF07676">
    <property type="entry name" value="PD40"/>
    <property type="match status" value="6"/>
</dbReference>
<reference evidence="7" key="1">
    <citation type="submission" date="2021-03" db="EMBL/GenBank/DDBJ databases">
        <title>Acanthopleuribacteraceae sp. M133.</title>
        <authorList>
            <person name="Wang G."/>
        </authorList>
    </citation>
    <scope>NUCLEOTIDE SEQUENCE</scope>
    <source>
        <strain evidence="7">M133</strain>
    </source>
</reference>
<keyword evidence="5" id="KW-0812">Transmembrane</keyword>
<keyword evidence="5" id="KW-1133">Transmembrane helix</keyword>
<keyword evidence="2 3" id="KW-0238">DNA-binding</keyword>
<gene>
    <name evidence="7" type="ORF">J3U87_09370</name>
</gene>
<evidence type="ECO:0000256" key="5">
    <source>
        <dbReference type="SAM" id="Phobius"/>
    </source>
</evidence>
<dbReference type="SMART" id="SM00862">
    <property type="entry name" value="Trans_reg_C"/>
    <property type="match status" value="1"/>
</dbReference>
<dbReference type="SUPFAM" id="SSF69304">
    <property type="entry name" value="Tricorn protease N-terminal domain"/>
    <property type="match status" value="1"/>
</dbReference>
<dbReference type="InterPro" id="IPR036388">
    <property type="entry name" value="WH-like_DNA-bd_sf"/>
</dbReference>
<sequence>MTPKAPSANPKAKSATTVPEIEGWTIEWDTHCMVRGSMTRRLEPKTMRLLQYLIERAGETISKDELIDAVWEGTHVEDNAISRAVSQVRKAFDDSSRNSRVIATIPKRGYRLIAPITWPMPAAAPRQTRLSLVTEPAAPHGPGATTDPVPAEASDSAVTAPDTAPPPDTDDVASSPHPVRIYKPRPVPTREMLPTLVVRILFLTVLASLLILAFWSGRRSAEPSPVAETQAPLPGQPLTSLPGLETDPAISPDGQRIAFRHQPLGETRGQLYVRQIREEGLLQLTHETADHRNPAWSPDGQTLYFLRSDDTGRQLCRVSALGGQVRVVRKLSRGPQGLVLHPDGKRAIFSQVPENSSGSGSPPALHLLDLEDQSLRVLTRPPATGTGDQRPAISHDGRKLAFIRKTIAEHQDLHLMNLEDGPSAPPRRLTHDASFLAGISWAPDDSAILFSSNRTGLFGLWRLDLDAEKPRFLPGLTSYDPGMPIIRPEGRGLVYEEWFFDTNLWRANLEEAVSGEPGGSPIRQVSTHWEYFPRHAPDGRHVAFVTNRSGSPEIWLAPADDTTSWRFSQVKPAIADAPSWSPDGSRLAFEVRDRAGSRIQIGARDGSDFRFVTPADSRARFPVWRDGDRLVFTSDRSGSWELWQTSANGGPETPAERLTEHGGWIAAFHPDGDRLIYTRFGETGWWQRDFATGAEVPLALDDALDLGAISPGNWQVRGRNLYFVKRTQPSGYALMVWHLDDHRLRTLCPLPHTFGLGPAAFSIGPTERELWFVNVDRLESDLWYVDDYELKDSRK</sequence>
<dbReference type="GO" id="GO:0000160">
    <property type="term" value="P:phosphorelay signal transduction system"/>
    <property type="evidence" value="ECO:0007669"/>
    <property type="project" value="InterPro"/>
</dbReference>
<dbReference type="EMBL" id="CP071793">
    <property type="protein sequence ID" value="QTD52672.1"/>
    <property type="molecule type" value="Genomic_DNA"/>
</dbReference>
<evidence type="ECO:0000313" key="8">
    <source>
        <dbReference type="Proteomes" id="UP000663929"/>
    </source>
</evidence>
<proteinExistence type="inferred from homology"/>
<keyword evidence="8" id="KW-1185">Reference proteome</keyword>
<feature type="DNA-binding region" description="OmpR/PhoB-type" evidence="3">
    <location>
        <begin position="16"/>
        <end position="114"/>
    </location>
</feature>
<dbReference type="Pfam" id="PF00486">
    <property type="entry name" value="Trans_reg_C"/>
    <property type="match status" value="1"/>
</dbReference>
<dbReference type="InterPro" id="IPR016032">
    <property type="entry name" value="Sig_transdc_resp-reg_C-effctor"/>
</dbReference>
<dbReference type="Gene3D" id="1.10.10.10">
    <property type="entry name" value="Winged helix-like DNA-binding domain superfamily/Winged helix DNA-binding domain"/>
    <property type="match status" value="1"/>
</dbReference>